<evidence type="ECO:0000313" key="21">
    <source>
        <dbReference type="EMBL" id="EPY49839.1"/>
    </source>
</evidence>
<comment type="catalytic activity">
    <reaction evidence="14">
        <text>N(1)-methylguanosine(37) in tRNA(Phe) + pyruvate + S-adenosyl-L-methionine = 4-demethylwyosine(37) in tRNA(Phe) + 5'-deoxyadenosine + L-methionine + CO2 + H2O</text>
        <dbReference type="Rhea" id="RHEA:36347"/>
        <dbReference type="Rhea" id="RHEA-COMP:10164"/>
        <dbReference type="Rhea" id="RHEA-COMP:10165"/>
        <dbReference type="ChEBI" id="CHEBI:15361"/>
        <dbReference type="ChEBI" id="CHEBI:15377"/>
        <dbReference type="ChEBI" id="CHEBI:16526"/>
        <dbReference type="ChEBI" id="CHEBI:17319"/>
        <dbReference type="ChEBI" id="CHEBI:57844"/>
        <dbReference type="ChEBI" id="CHEBI:59789"/>
        <dbReference type="ChEBI" id="CHEBI:64315"/>
        <dbReference type="ChEBI" id="CHEBI:73542"/>
        <dbReference type="EC" id="4.1.3.44"/>
    </reaction>
</comment>
<evidence type="ECO:0000259" key="19">
    <source>
        <dbReference type="PROSITE" id="PS50902"/>
    </source>
</evidence>
<evidence type="ECO:0000256" key="11">
    <source>
        <dbReference type="ARBA" id="ARBA00023014"/>
    </source>
</evidence>
<dbReference type="InterPro" id="IPR013785">
    <property type="entry name" value="Aldolase_TIM"/>
</dbReference>
<evidence type="ECO:0000259" key="20">
    <source>
        <dbReference type="PROSITE" id="PS51918"/>
    </source>
</evidence>
<comment type="function">
    <text evidence="13">Probable component of the wybutosine biosynthesis pathway. Wybutosine is a hyper modified guanosine with a tricyclic base found at the 3'-position adjacent to the anticodon of eukaryotic phenylalanine tRNA. Catalyzes the condensation of N-methylguanine with 2 carbon atoms from pyruvate to form the tricyclic 4-demethylwyosine, an intermediate in wybutosine biosynthesis.</text>
</comment>
<evidence type="ECO:0000256" key="14">
    <source>
        <dbReference type="ARBA" id="ARBA00049466"/>
    </source>
</evidence>
<dbReference type="GO" id="GO:0010181">
    <property type="term" value="F:FMN binding"/>
    <property type="evidence" value="ECO:0007669"/>
    <property type="project" value="InterPro"/>
</dbReference>
<keyword evidence="22" id="KW-1185">Reference proteome</keyword>
<proteinExistence type="inferred from homology"/>
<dbReference type="PRINTS" id="PR00369">
    <property type="entry name" value="FLAVODOXIN"/>
</dbReference>
<dbReference type="PROSITE" id="PS51918">
    <property type="entry name" value="RADICAL_SAM"/>
    <property type="match status" value="1"/>
</dbReference>
<evidence type="ECO:0000256" key="9">
    <source>
        <dbReference type="ARBA" id="ARBA00022741"/>
    </source>
</evidence>
<dbReference type="InterPro" id="IPR007197">
    <property type="entry name" value="rSAM"/>
</dbReference>
<evidence type="ECO:0000256" key="10">
    <source>
        <dbReference type="ARBA" id="ARBA00023004"/>
    </source>
</evidence>
<comment type="cofactor">
    <cofactor evidence="1">
        <name>[4Fe-4S] cluster</name>
        <dbReference type="ChEBI" id="CHEBI:49883"/>
    </cofactor>
</comment>
<keyword evidence="9" id="KW-0547">Nucleotide-binding</keyword>
<dbReference type="SUPFAM" id="SSF52218">
    <property type="entry name" value="Flavoproteins"/>
    <property type="match status" value="1"/>
</dbReference>
<feature type="compositionally biased region" description="Basic residues" evidence="17">
    <location>
        <begin position="58"/>
        <end position="71"/>
    </location>
</feature>
<dbReference type="SFLD" id="SFLDG01071">
    <property type="entry name" value="tRNA_wybutosine-synthesizing"/>
    <property type="match status" value="1"/>
</dbReference>
<keyword evidence="10" id="KW-0408">Iron</keyword>
<dbReference type="Pfam" id="PF04055">
    <property type="entry name" value="Radical_SAM"/>
    <property type="match status" value="1"/>
</dbReference>
<comment type="similarity">
    <text evidence="3">Belongs to the TYW1 family.</text>
</comment>
<dbReference type="FunFam" id="3.20.20.70:FF:000196">
    <property type="entry name" value="S-adenosyl-L-methionine-dependent tRNA 4-demethylwyosine synthase"/>
    <property type="match status" value="1"/>
</dbReference>
<dbReference type="PANTHER" id="PTHR13930:SF0">
    <property type="entry name" value="S-ADENOSYL-L-METHIONINE-DEPENDENT TRNA 4-DEMETHYLWYOSINE SYNTHASE TYW1-RELATED"/>
    <property type="match status" value="1"/>
</dbReference>
<evidence type="ECO:0000256" key="2">
    <source>
        <dbReference type="ARBA" id="ARBA00004797"/>
    </source>
</evidence>
<dbReference type="InterPro" id="IPR034556">
    <property type="entry name" value="tRNA_wybutosine-synthase"/>
</dbReference>
<dbReference type="UniPathway" id="UPA00375"/>
<feature type="domain" description="Flavodoxin-like" evidence="19">
    <location>
        <begin position="92"/>
        <end position="248"/>
    </location>
</feature>
<dbReference type="GO" id="GO:0051539">
    <property type="term" value="F:4 iron, 4 sulfur cluster binding"/>
    <property type="evidence" value="ECO:0007669"/>
    <property type="project" value="UniProtKB-KW"/>
</dbReference>
<keyword evidence="6" id="KW-0949">S-adenosyl-L-methionine</keyword>
<dbReference type="STRING" id="653667.S9VUK9"/>
<evidence type="ECO:0000256" key="4">
    <source>
        <dbReference type="ARBA" id="ARBA00012821"/>
    </source>
</evidence>
<dbReference type="EC" id="4.1.3.44" evidence="4"/>
<keyword evidence="11" id="KW-0411">Iron-sulfur</keyword>
<keyword evidence="7" id="KW-0819">tRNA processing</keyword>
<dbReference type="OrthoDB" id="271553at2759"/>
<dbReference type="SFLD" id="SFLDF00284">
    <property type="entry name" value="tRNA_wybutosine-synthesizing"/>
    <property type="match status" value="1"/>
</dbReference>
<reference evidence="21 22" key="1">
    <citation type="journal article" date="2011" name="Science">
        <title>Comparative functional genomics of the fission yeasts.</title>
        <authorList>
            <person name="Rhind N."/>
            <person name="Chen Z."/>
            <person name="Yassour M."/>
            <person name="Thompson D.A."/>
            <person name="Haas B.J."/>
            <person name="Habib N."/>
            <person name="Wapinski I."/>
            <person name="Roy S."/>
            <person name="Lin M.F."/>
            <person name="Heiman D.I."/>
            <person name="Young S.K."/>
            <person name="Furuya K."/>
            <person name="Guo Y."/>
            <person name="Pidoux A."/>
            <person name="Chen H.M."/>
            <person name="Robbertse B."/>
            <person name="Goldberg J.M."/>
            <person name="Aoki K."/>
            <person name="Bayne E.H."/>
            <person name="Berlin A.M."/>
            <person name="Desjardins C.A."/>
            <person name="Dobbs E."/>
            <person name="Dukaj L."/>
            <person name="Fan L."/>
            <person name="FitzGerald M.G."/>
            <person name="French C."/>
            <person name="Gujja S."/>
            <person name="Hansen K."/>
            <person name="Keifenheim D."/>
            <person name="Levin J.Z."/>
            <person name="Mosher R.A."/>
            <person name="Mueller C.A."/>
            <person name="Pfiffner J."/>
            <person name="Priest M."/>
            <person name="Russ C."/>
            <person name="Smialowska A."/>
            <person name="Swoboda P."/>
            <person name="Sykes S.M."/>
            <person name="Vaughn M."/>
            <person name="Vengrova S."/>
            <person name="Yoder R."/>
            <person name="Zeng Q."/>
            <person name="Allshire R."/>
            <person name="Baulcombe D."/>
            <person name="Birren B.W."/>
            <person name="Brown W."/>
            <person name="Ekwall K."/>
            <person name="Kellis M."/>
            <person name="Leatherwood J."/>
            <person name="Levin H."/>
            <person name="Margalit H."/>
            <person name="Martienssen R."/>
            <person name="Nieduszynski C.A."/>
            <person name="Spatafora J.W."/>
            <person name="Friedman N."/>
            <person name="Dalgaard J.Z."/>
            <person name="Baumann P."/>
            <person name="Niki H."/>
            <person name="Regev A."/>
            <person name="Nusbaum C."/>
        </authorList>
    </citation>
    <scope>NUCLEOTIDE SEQUENCE [LARGE SCALE GENOMIC DNA]</scope>
    <source>
        <strain evidence="22">OY26 / ATCC MYA-4695 / CBS 11777 / NBRC 106824 / NRRL Y48691</strain>
    </source>
</reference>
<evidence type="ECO:0000313" key="22">
    <source>
        <dbReference type="Proteomes" id="UP000015464"/>
    </source>
</evidence>
<evidence type="ECO:0000256" key="7">
    <source>
        <dbReference type="ARBA" id="ARBA00022694"/>
    </source>
</evidence>
<dbReference type="InterPro" id="IPR058240">
    <property type="entry name" value="rSAM_sf"/>
</dbReference>
<dbReference type="CDD" id="cd01335">
    <property type="entry name" value="Radical_SAM"/>
    <property type="match status" value="1"/>
</dbReference>
<comment type="pathway">
    <text evidence="2">tRNA modification; wybutosine-tRNA(Phe) biosynthesis.</text>
</comment>
<organism evidence="21 22">
    <name type="scientific">Schizosaccharomyces cryophilus (strain OY26 / ATCC MYA-4695 / CBS 11777 / NBRC 106824 / NRRL Y48691)</name>
    <name type="common">Fission yeast</name>
    <dbReference type="NCBI Taxonomy" id="653667"/>
    <lineage>
        <taxon>Eukaryota</taxon>
        <taxon>Fungi</taxon>
        <taxon>Dikarya</taxon>
        <taxon>Ascomycota</taxon>
        <taxon>Taphrinomycotina</taxon>
        <taxon>Schizosaccharomycetes</taxon>
        <taxon>Schizosaccharomycetales</taxon>
        <taxon>Schizosaccharomycetaceae</taxon>
        <taxon>Schizosaccharomyces</taxon>
    </lineage>
</organism>
<dbReference type="Pfam" id="PF08608">
    <property type="entry name" value="Wyosine_form"/>
    <property type="match status" value="1"/>
</dbReference>
<dbReference type="GO" id="GO:1904047">
    <property type="term" value="F:S-adenosyl-L-methionine binding"/>
    <property type="evidence" value="ECO:0007669"/>
    <property type="project" value="EnsemblFungi"/>
</dbReference>
<dbReference type="GO" id="GO:0046872">
    <property type="term" value="F:metal ion binding"/>
    <property type="evidence" value="ECO:0007669"/>
    <property type="project" value="UniProtKB-KW"/>
</dbReference>
<dbReference type="Proteomes" id="UP000015464">
    <property type="component" value="Unassembled WGS sequence"/>
</dbReference>
<dbReference type="AlphaFoldDB" id="S9VUK9"/>
<evidence type="ECO:0000256" key="6">
    <source>
        <dbReference type="ARBA" id="ARBA00022691"/>
    </source>
</evidence>
<dbReference type="Gene3D" id="3.20.20.70">
    <property type="entry name" value="Aldolase class I"/>
    <property type="match status" value="1"/>
</dbReference>
<dbReference type="eggNOG" id="KOG1160">
    <property type="taxonomic scope" value="Eukaryota"/>
</dbReference>
<dbReference type="Pfam" id="PF00258">
    <property type="entry name" value="Flavodoxin_1"/>
    <property type="match status" value="1"/>
</dbReference>
<dbReference type="InterPro" id="IPR013917">
    <property type="entry name" value="tRNA_wybutosine-synth"/>
</dbReference>
<evidence type="ECO:0000256" key="17">
    <source>
        <dbReference type="SAM" id="MobiDB-lite"/>
    </source>
</evidence>
<keyword evidence="8" id="KW-0479">Metal-binding</keyword>
<evidence type="ECO:0000256" key="3">
    <source>
        <dbReference type="ARBA" id="ARBA00010115"/>
    </source>
</evidence>
<dbReference type="GO" id="GO:0102521">
    <property type="term" value="F:tRNA-4-demethylwyosine synthase activity"/>
    <property type="evidence" value="ECO:0007669"/>
    <property type="project" value="UniProtKB-EC"/>
</dbReference>
<feature type="region of interest" description="Disordered" evidence="17">
    <location>
        <begin position="665"/>
        <end position="686"/>
    </location>
</feature>
<accession>S9VUK9</accession>
<dbReference type="GeneID" id="25037629"/>
<keyword evidence="18" id="KW-0472">Membrane</keyword>
<evidence type="ECO:0000256" key="12">
    <source>
        <dbReference type="ARBA" id="ARBA00023239"/>
    </source>
</evidence>
<dbReference type="Gene3D" id="3.40.50.360">
    <property type="match status" value="1"/>
</dbReference>
<evidence type="ECO:0000256" key="5">
    <source>
        <dbReference type="ARBA" id="ARBA00022485"/>
    </source>
</evidence>
<dbReference type="SUPFAM" id="SSF102114">
    <property type="entry name" value="Radical SAM enzymes"/>
    <property type="match status" value="1"/>
</dbReference>
<dbReference type="InterPro" id="IPR029039">
    <property type="entry name" value="Flavoprotein-like_sf"/>
</dbReference>
<sequence>MCFDLAFLEEKWGTYRGLVFYLVLLLPVAAHLIISRNKRQLAVPAEGIVLNEKENGKQKKTTKRFTRKNMKTRPVQSTSKSQNEIDLQNSPICIFYATLGGTAQRYANEVHKLLSTNLQRDDLQLLSLDYIDLEEYFLYCPENAVYLLVLPSYAIESSLDFYLSTLRETVYDFRVQKNPLQKLSGYAVFGLGDMDNYPGDMFCYQAIEADKWLSKLGAQRIAPMGIMNTQLASATQIDVLTQWTNSVIEHMRKGTLLRPMDEGEGNSDVMDVEDMGPMMAKAKTEASLPIGTKEMVSTVSPTYKALTKQGYSVVGSHSGVKICRWTKSAIRGRGFCYKYSFYGIRSHLCMEATPSLACANKCTFCWRHGTNPVGTEWRWKVDPPELILKGILESHYSKLKLMRGVPGVRQDRFAEASRVRHCALSLVGEPIFYPYINEFVGMLHEREISSFLVTNAQHPEAFQKMGMVTQLYVSIDASTKQSLKSVDRPLFKDFWERLLTCLEILREKKQRTVYRMTLVKGFNMEQIKEYTELIRLGIPCFIEIKGVTYSGNSDQSPLTMKNVPYYEEVIDFTKKLIENIDKYLGDLGVKYEIAAEHAHSCSLLVAQTKFKKDNVWYTHIDYPKFFELWRSKKDFDPLDYVAPTPDFAYYGNGGFSPEDVRFVRKQKNKGQPGTTPAPAPVSEIAA</sequence>
<keyword evidence="5" id="KW-0004">4Fe-4S</keyword>
<protein>
    <recommendedName>
        <fullName evidence="15">S-adenosyl-L-methionine-dependent tRNA 4-demethylwyosine synthase</fullName>
        <ecNumber evidence="4">4.1.3.44</ecNumber>
    </recommendedName>
    <alternativeName>
        <fullName evidence="16">tRNA wybutosine-synthesizing protein 1</fullName>
    </alternativeName>
</protein>
<dbReference type="PROSITE" id="PS50902">
    <property type="entry name" value="FLAVODOXIN_LIKE"/>
    <property type="match status" value="1"/>
</dbReference>
<dbReference type="PANTHER" id="PTHR13930">
    <property type="entry name" value="S-ADENOSYL-L-METHIONINE-DEPENDENT TRNA 4-DEMETHYLWYOSINE SYNTHASE"/>
    <property type="match status" value="1"/>
</dbReference>
<dbReference type="OMA" id="FHVNGKW"/>
<evidence type="ECO:0000256" key="1">
    <source>
        <dbReference type="ARBA" id="ARBA00001966"/>
    </source>
</evidence>
<dbReference type="GO" id="GO:0031591">
    <property type="term" value="P:wybutosine biosynthetic process"/>
    <property type="evidence" value="ECO:0007669"/>
    <property type="project" value="EnsemblFungi"/>
</dbReference>
<name>S9VUK9_SCHCR</name>
<feature type="transmembrane region" description="Helical" evidence="18">
    <location>
        <begin position="15"/>
        <end position="34"/>
    </location>
</feature>
<dbReference type="EMBL" id="KE546994">
    <property type="protein sequence ID" value="EPY49839.1"/>
    <property type="molecule type" value="Genomic_DNA"/>
</dbReference>
<feature type="region of interest" description="Disordered" evidence="17">
    <location>
        <begin position="55"/>
        <end position="81"/>
    </location>
</feature>
<evidence type="ECO:0000256" key="16">
    <source>
        <dbReference type="ARBA" id="ARBA00077859"/>
    </source>
</evidence>
<evidence type="ECO:0000256" key="15">
    <source>
        <dbReference type="ARBA" id="ARBA00071388"/>
    </source>
</evidence>
<dbReference type="InterPro" id="IPR008254">
    <property type="entry name" value="Flavodoxin/NO_synth"/>
</dbReference>
<keyword evidence="18" id="KW-0812">Transmembrane</keyword>
<evidence type="ECO:0000256" key="13">
    <source>
        <dbReference type="ARBA" id="ARBA00025368"/>
    </source>
</evidence>
<evidence type="ECO:0000256" key="8">
    <source>
        <dbReference type="ARBA" id="ARBA00022723"/>
    </source>
</evidence>
<keyword evidence="18" id="KW-1133">Transmembrane helix</keyword>
<dbReference type="InterPro" id="IPR001094">
    <property type="entry name" value="Flavdoxin-like"/>
</dbReference>
<dbReference type="HOGENOM" id="CLU_007952_1_2_1"/>
<keyword evidence="12" id="KW-0456">Lyase</keyword>
<dbReference type="RefSeq" id="XP_013025179.1">
    <property type="nucleotide sequence ID" value="XM_013169725.1"/>
</dbReference>
<gene>
    <name evidence="21" type="ORF">SPOG_03312</name>
</gene>
<evidence type="ECO:0000256" key="18">
    <source>
        <dbReference type="SAM" id="Phobius"/>
    </source>
</evidence>
<dbReference type="SFLD" id="SFLDS00029">
    <property type="entry name" value="Radical_SAM"/>
    <property type="match status" value="1"/>
</dbReference>
<feature type="domain" description="Radical SAM core" evidence="20">
    <location>
        <begin position="342"/>
        <end position="581"/>
    </location>
</feature>